<evidence type="ECO:0000313" key="1">
    <source>
        <dbReference type="EMBL" id="GEU43703.1"/>
    </source>
</evidence>
<proteinExistence type="predicted"/>
<dbReference type="InterPro" id="IPR007750">
    <property type="entry name" value="DUF674"/>
</dbReference>
<comment type="caution">
    <text evidence="1">The sequence shown here is derived from an EMBL/GenBank/DDBJ whole genome shotgun (WGS) entry which is preliminary data.</text>
</comment>
<sequence>MADTTPKEAKISIKVMVHKAKNRAIYAEADSSFVDILLSFLTLPLTTIVKILGKCPDQKVQALGSLKNLCQSLTDLPTSYLSADESKDMLLDARSSSYYICRKLKINIDDTDPPKFLTCPAHYRGPYFSTYNTARCCHCGKMMTLDLEIGHPSIDTIGDGVFVSDVTTFIVTEDLRVLPNASGVSIQLLCDSGILDASQIEERSYDFGIEQILMFFKGALSFKYPLTYLVFPSTHLTREHFNLRPRTLIQHVTRKEIATTSKKMMLKITLQKSTSNFLFAEAEEDFVDFVFGFLQIPLGTVTGKLMNGNTSIDNLDNLFASVSEMKVGKHIMSEDLKKKLLQPKVVHNYISQNNIFSLEVPEVSQYFPAAGRSLILKDVRVQGGFVKASAKFMLTDDLVITPLSTFSTIAVLNKLKVPLNDVVEHELSIGLEEGLKILKAALISSLKCLSPLTDALPK</sequence>
<dbReference type="PANTHER" id="PTHR33103:SF27">
    <property type="entry name" value="OS04G0594700 PROTEIN"/>
    <property type="match status" value="1"/>
</dbReference>
<dbReference type="AlphaFoldDB" id="A0A6L2K301"/>
<dbReference type="PANTHER" id="PTHR33103">
    <property type="entry name" value="OS01G0153900 PROTEIN"/>
    <property type="match status" value="1"/>
</dbReference>
<gene>
    <name evidence="1" type="ORF">Tci_015681</name>
</gene>
<organism evidence="1">
    <name type="scientific">Tanacetum cinerariifolium</name>
    <name type="common">Dalmatian daisy</name>
    <name type="synonym">Chrysanthemum cinerariifolium</name>
    <dbReference type="NCBI Taxonomy" id="118510"/>
    <lineage>
        <taxon>Eukaryota</taxon>
        <taxon>Viridiplantae</taxon>
        <taxon>Streptophyta</taxon>
        <taxon>Embryophyta</taxon>
        <taxon>Tracheophyta</taxon>
        <taxon>Spermatophyta</taxon>
        <taxon>Magnoliopsida</taxon>
        <taxon>eudicotyledons</taxon>
        <taxon>Gunneridae</taxon>
        <taxon>Pentapetalae</taxon>
        <taxon>asterids</taxon>
        <taxon>campanulids</taxon>
        <taxon>Asterales</taxon>
        <taxon>Asteraceae</taxon>
        <taxon>Asteroideae</taxon>
        <taxon>Anthemideae</taxon>
        <taxon>Anthemidinae</taxon>
        <taxon>Tanacetum</taxon>
    </lineage>
</organism>
<name>A0A6L2K301_TANCI</name>
<reference evidence="1" key="1">
    <citation type="journal article" date="2019" name="Sci. Rep.">
        <title>Draft genome of Tanacetum cinerariifolium, the natural source of mosquito coil.</title>
        <authorList>
            <person name="Yamashiro T."/>
            <person name="Shiraishi A."/>
            <person name="Satake H."/>
            <person name="Nakayama K."/>
        </authorList>
    </citation>
    <scope>NUCLEOTIDE SEQUENCE</scope>
</reference>
<protein>
    <recommendedName>
        <fullName evidence="2">DUF674 domain-containing protein</fullName>
    </recommendedName>
</protein>
<dbReference type="Pfam" id="PF05056">
    <property type="entry name" value="DUF674"/>
    <property type="match status" value="1"/>
</dbReference>
<dbReference type="EMBL" id="BKCJ010001744">
    <property type="protein sequence ID" value="GEU43703.1"/>
    <property type="molecule type" value="Genomic_DNA"/>
</dbReference>
<evidence type="ECO:0008006" key="2">
    <source>
        <dbReference type="Google" id="ProtNLM"/>
    </source>
</evidence>
<accession>A0A6L2K301</accession>